<feature type="transmembrane region" description="Helical" evidence="4">
    <location>
        <begin position="112"/>
        <end position="131"/>
    </location>
</feature>
<dbReference type="Proteomes" id="UP000694941">
    <property type="component" value="Unplaced"/>
</dbReference>
<name>A0ABM1BQ48_LIMPO</name>
<sequence>MDHKGMDGMMMMMQMYFTTDVEVTILFKRWHVKNVGELIGSAIFVCLLAIFYEGLKYFRDYLFRKEALNEGNLNEQRTLMSRLTHRPHVIQTMLHVVQFVISYFLMLIFMTYNVWLCISVALGAGVGFFLFGGMRDIAVHITEHCH</sequence>
<evidence type="ECO:0000313" key="6">
    <source>
        <dbReference type="RefSeq" id="XP_013786506.1"/>
    </source>
</evidence>
<dbReference type="PANTHER" id="PTHR12483:SF115">
    <property type="entry name" value="COPPER TRANSPORT PROTEIN"/>
    <property type="match status" value="1"/>
</dbReference>
<dbReference type="InterPro" id="IPR007274">
    <property type="entry name" value="Cop_transporter"/>
</dbReference>
<dbReference type="Pfam" id="PF04145">
    <property type="entry name" value="Ctr"/>
    <property type="match status" value="1"/>
</dbReference>
<comment type="subcellular location">
    <subcellularLocation>
        <location evidence="4">Membrane</location>
        <topology evidence="4">Multi-pass membrane protein</topology>
    </subcellularLocation>
</comment>
<keyword evidence="4" id="KW-0186">Copper</keyword>
<reference evidence="6 7" key="1">
    <citation type="submission" date="2025-05" db="UniProtKB">
        <authorList>
            <consortium name="RefSeq"/>
        </authorList>
    </citation>
    <scope>IDENTIFICATION</scope>
    <source>
        <tissue evidence="6 7">Muscle</tissue>
    </source>
</reference>
<evidence type="ECO:0000313" key="5">
    <source>
        <dbReference type="Proteomes" id="UP000694941"/>
    </source>
</evidence>
<keyword evidence="2 4" id="KW-1133">Transmembrane helix</keyword>
<keyword evidence="4" id="KW-0187">Copper transport</keyword>
<keyword evidence="4" id="KW-0813">Transport</keyword>
<comment type="similarity">
    <text evidence="4">Belongs to the copper transporter (Ctr) (TC 1.A.56) family. SLC31A subfamily.</text>
</comment>
<keyword evidence="5" id="KW-1185">Reference proteome</keyword>
<organism evidence="5 6">
    <name type="scientific">Limulus polyphemus</name>
    <name type="common">Atlantic horseshoe crab</name>
    <dbReference type="NCBI Taxonomy" id="6850"/>
    <lineage>
        <taxon>Eukaryota</taxon>
        <taxon>Metazoa</taxon>
        <taxon>Ecdysozoa</taxon>
        <taxon>Arthropoda</taxon>
        <taxon>Chelicerata</taxon>
        <taxon>Merostomata</taxon>
        <taxon>Xiphosura</taxon>
        <taxon>Limulidae</taxon>
        <taxon>Limulus</taxon>
    </lineage>
</organism>
<dbReference type="RefSeq" id="XP_022254814.1">
    <property type="nucleotide sequence ID" value="XM_022399106.1"/>
</dbReference>
<keyword evidence="3 4" id="KW-0472">Membrane</keyword>
<dbReference type="RefSeq" id="XP_013786506.1">
    <property type="nucleotide sequence ID" value="XM_013931052.2"/>
</dbReference>
<evidence type="ECO:0000313" key="7">
    <source>
        <dbReference type="RefSeq" id="XP_022254814.1"/>
    </source>
</evidence>
<proteinExistence type="inferred from homology"/>
<evidence type="ECO:0000256" key="3">
    <source>
        <dbReference type="ARBA" id="ARBA00023136"/>
    </source>
</evidence>
<gene>
    <name evidence="6 7" type="primary">LOC106470490</name>
</gene>
<dbReference type="GeneID" id="106470490"/>
<dbReference type="PANTHER" id="PTHR12483">
    <property type="entry name" value="SOLUTE CARRIER FAMILY 31 COPPER TRANSPORTERS"/>
    <property type="match status" value="1"/>
</dbReference>
<feature type="transmembrane region" description="Helical" evidence="4">
    <location>
        <begin position="38"/>
        <end position="55"/>
    </location>
</feature>
<accession>A0ABM1BQ48</accession>
<evidence type="ECO:0000256" key="4">
    <source>
        <dbReference type="RuleBase" id="RU367022"/>
    </source>
</evidence>
<keyword evidence="4" id="KW-0406">Ion transport</keyword>
<keyword evidence="1 4" id="KW-0812">Transmembrane</keyword>
<feature type="transmembrane region" description="Helical" evidence="4">
    <location>
        <begin position="89"/>
        <end position="106"/>
    </location>
</feature>
<evidence type="ECO:0000256" key="1">
    <source>
        <dbReference type="ARBA" id="ARBA00022692"/>
    </source>
</evidence>
<protein>
    <recommendedName>
        <fullName evidence="4">Copper transport protein</fullName>
    </recommendedName>
</protein>
<evidence type="ECO:0000256" key="2">
    <source>
        <dbReference type="ARBA" id="ARBA00022989"/>
    </source>
</evidence>